<name>A0A2G8LDS3_STIJA</name>
<organism evidence="1 2">
    <name type="scientific">Stichopus japonicus</name>
    <name type="common">Sea cucumber</name>
    <dbReference type="NCBI Taxonomy" id="307972"/>
    <lineage>
        <taxon>Eukaryota</taxon>
        <taxon>Metazoa</taxon>
        <taxon>Echinodermata</taxon>
        <taxon>Eleutherozoa</taxon>
        <taxon>Echinozoa</taxon>
        <taxon>Holothuroidea</taxon>
        <taxon>Aspidochirotacea</taxon>
        <taxon>Aspidochirotida</taxon>
        <taxon>Stichopodidae</taxon>
        <taxon>Apostichopus</taxon>
    </lineage>
</organism>
<dbReference type="EMBL" id="MRZV01000114">
    <property type="protein sequence ID" value="PIK58392.1"/>
    <property type="molecule type" value="Genomic_DNA"/>
</dbReference>
<evidence type="ECO:0000313" key="1">
    <source>
        <dbReference type="EMBL" id="PIK58392.1"/>
    </source>
</evidence>
<reference evidence="1 2" key="1">
    <citation type="journal article" date="2017" name="PLoS Biol.">
        <title>The sea cucumber genome provides insights into morphological evolution and visceral regeneration.</title>
        <authorList>
            <person name="Zhang X."/>
            <person name="Sun L."/>
            <person name="Yuan J."/>
            <person name="Sun Y."/>
            <person name="Gao Y."/>
            <person name="Zhang L."/>
            <person name="Li S."/>
            <person name="Dai H."/>
            <person name="Hamel J.F."/>
            <person name="Liu C."/>
            <person name="Yu Y."/>
            <person name="Liu S."/>
            <person name="Lin W."/>
            <person name="Guo K."/>
            <person name="Jin S."/>
            <person name="Xu P."/>
            <person name="Storey K.B."/>
            <person name="Huan P."/>
            <person name="Zhang T."/>
            <person name="Zhou Y."/>
            <person name="Zhang J."/>
            <person name="Lin C."/>
            <person name="Li X."/>
            <person name="Xing L."/>
            <person name="Huo D."/>
            <person name="Sun M."/>
            <person name="Wang L."/>
            <person name="Mercier A."/>
            <person name="Li F."/>
            <person name="Yang H."/>
            <person name="Xiang J."/>
        </authorList>
    </citation>
    <scope>NUCLEOTIDE SEQUENCE [LARGE SCALE GENOMIC DNA]</scope>
    <source>
        <strain evidence="1">Shaxun</strain>
        <tissue evidence="1">Muscle</tissue>
    </source>
</reference>
<accession>A0A2G8LDS3</accession>
<evidence type="ECO:0000313" key="2">
    <source>
        <dbReference type="Proteomes" id="UP000230750"/>
    </source>
</evidence>
<comment type="caution">
    <text evidence="1">The sequence shown here is derived from an EMBL/GenBank/DDBJ whole genome shotgun (WGS) entry which is preliminary data.</text>
</comment>
<proteinExistence type="predicted"/>
<sequence>MVYLHYYNTTHVQLSVNTASNPRNSLSKYSLETSRAATRKKAKLPTAVHLTSSKEPFQPKPTPRCLRYGVIQFTTCNHNTLLINCLLSNLPIPRNRTSPLRTFVSFDENYFLKEEQEEIVLRVMKIISVFSLSIEPLAEECKTIPMVETRRCRAKSRAERLDDPEPKLVG</sequence>
<dbReference type="AlphaFoldDB" id="A0A2G8LDS3"/>
<gene>
    <name evidence="1" type="ORF">BSL78_04710</name>
</gene>
<protein>
    <submittedName>
        <fullName evidence="1">Uncharacterized protein</fullName>
    </submittedName>
</protein>
<dbReference type="Proteomes" id="UP000230750">
    <property type="component" value="Unassembled WGS sequence"/>
</dbReference>
<keyword evidence="2" id="KW-1185">Reference proteome</keyword>